<sequence length="99" mass="10466">MASRDTEEILANFIAVTQCSSEEAARYLEAAEWNSETAMEIFFDDGSAHTGAPILSTNTPPTEMNVNQASGATGGYESDDESPMQTAIDESLRISGAAA</sequence>
<proteinExistence type="predicted"/>
<gene>
    <name evidence="2" type="ORF">BYL167_LOCUS70927</name>
    <name evidence="3" type="ORF">GIL414_LOCUS68893</name>
</gene>
<accession>A0A8S3HCA9</accession>
<dbReference type="CDD" id="cd14348">
    <property type="entry name" value="UBA_p47"/>
    <property type="match status" value="1"/>
</dbReference>
<dbReference type="Gene3D" id="1.10.8.10">
    <property type="entry name" value="DNA helicase RuvA subunit, C-terminal domain"/>
    <property type="match status" value="1"/>
</dbReference>
<dbReference type="AlphaFoldDB" id="A0A8S3HCA9"/>
<feature type="compositionally biased region" description="Polar residues" evidence="1">
    <location>
        <begin position="55"/>
        <end position="71"/>
    </location>
</feature>
<comment type="caution">
    <text evidence="3">The sequence shown here is derived from an EMBL/GenBank/DDBJ whole genome shotgun (WGS) entry which is preliminary data.</text>
</comment>
<evidence type="ECO:0000313" key="2">
    <source>
        <dbReference type="EMBL" id="CAF5144825.1"/>
    </source>
</evidence>
<name>A0A8S3HCA9_9BILA</name>
<organism evidence="3 4">
    <name type="scientific">Rotaria magnacalcarata</name>
    <dbReference type="NCBI Taxonomy" id="392030"/>
    <lineage>
        <taxon>Eukaryota</taxon>
        <taxon>Metazoa</taxon>
        <taxon>Spiralia</taxon>
        <taxon>Gnathifera</taxon>
        <taxon>Rotifera</taxon>
        <taxon>Eurotatoria</taxon>
        <taxon>Bdelloidea</taxon>
        <taxon>Philodinida</taxon>
        <taxon>Philodinidae</taxon>
        <taxon>Rotaria</taxon>
    </lineage>
</organism>
<dbReference type="Pfam" id="PF14555">
    <property type="entry name" value="UBA_4"/>
    <property type="match status" value="1"/>
</dbReference>
<feature type="non-terminal residue" evidence="3">
    <location>
        <position position="99"/>
    </location>
</feature>
<reference evidence="3" key="1">
    <citation type="submission" date="2021-02" db="EMBL/GenBank/DDBJ databases">
        <authorList>
            <person name="Nowell W R."/>
        </authorList>
    </citation>
    <scope>NUCLEOTIDE SEQUENCE</scope>
</reference>
<evidence type="ECO:0000313" key="4">
    <source>
        <dbReference type="Proteomes" id="UP000681720"/>
    </source>
</evidence>
<evidence type="ECO:0000256" key="1">
    <source>
        <dbReference type="SAM" id="MobiDB-lite"/>
    </source>
</evidence>
<dbReference type="SUPFAM" id="SSF46934">
    <property type="entry name" value="UBA-like"/>
    <property type="match status" value="1"/>
</dbReference>
<protein>
    <submittedName>
        <fullName evidence="3">Uncharacterized protein</fullName>
    </submittedName>
</protein>
<feature type="region of interest" description="Disordered" evidence="1">
    <location>
        <begin position="49"/>
        <end position="99"/>
    </location>
</feature>
<dbReference type="Proteomes" id="UP000681720">
    <property type="component" value="Unassembled WGS sequence"/>
</dbReference>
<evidence type="ECO:0000313" key="3">
    <source>
        <dbReference type="EMBL" id="CAF5179690.1"/>
    </source>
</evidence>
<dbReference type="Proteomes" id="UP000681967">
    <property type="component" value="Unassembled WGS sequence"/>
</dbReference>
<dbReference type="EMBL" id="CAJOBH010254019">
    <property type="protein sequence ID" value="CAF5144825.1"/>
    <property type="molecule type" value="Genomic_DNA"/>
</dbReference>
<dbReference type="EMBL" id="CAJOBJ010329006">
    <property type="protein sequence ID" value="CAF5179690.1"/>
    <property type="molecule type" value="Genomic_DNA"/>
</dbReference>
<dbReference type="InterPro" id="IPR009060">
    <property type="entry name" value="UBA-like_sf"/>
</dbReference>